<dbReference type="PANTHER" id="PTHR47229">
    <property type="entry name" value="TRANSMEMBRANE PROTEIN 141"/>
    <property type="match status" value="1"/>
</dbReference>
<evidence type="ECO:0000313" key="1">
    <source>
        <dbReference type="EMBL" id="CAG6668956.1"/>
    </source>
</evidence>
<organism evidence="1">
    <name type="scientific">Cacopsylla melanoneura</name>
    <dbReference type="NCBI Taxonomy" id="428564"/>
    <lineage>
        <taxon>Eukaryota</taxon>
        <taxon>Metazoa</taxon>
        <taxon>Ecdysozoa</taxon>
        <taxon>Arthropoda</taxon>
        <taxon>Hexapoda</taxon>
        <taxon>Insecta</taxon>
        <taxon>Pterygota</taxon>
        <taxon>Neoptera</taxon>
        <taxon>Paraneoptera</taxon>
        <taxon>Hemiptera</taxon>
        <taxon>Sternorrhyncha</taxon>
        <taxon>Psylloidea</taxon>
        <taxon>Psyllidae</taxon>
        <taxon>Psyllinae</taxon>
        <taxon>Cacopsylla</taxon>
    </lineage>
</organism>
<proteinExistence type="predicted"/>
<sequence length="101" mass="11222">MSKLSATELKNAYSESKPGFSSYIDCMTRTLLTGAASFALTCSTAYLGQTLLYNYIPTSRNNRFLTSTVVALLVSYQVTRTKAKVCQEIAYELEKNKPKSE</sequence>
<dbReference type="Pfam" id="PF15110">
    <property type="entry name" value="TMEM141"/>
    <property type="match status" value="1"/>
</dbReference>
<reference evidence="1" key="1">
    <citation type="submission" date="2021-05" db="EMBL/GenBank/DDBJ databases">
        <authorList>
            <person name="Alioto T."/>
            <person name="Alioto T."/>
            <person name="Gomez Garrido J."/>
        </authorList>
    </citation>
    <scope>NUCLEOTIDE SEQUENCE</scope>
</reference>
<dbReference type="PANTHER" id="PTHR47229:SF1">
    <property type="entry name" value="TRANSMEMBRANE PROTEIN 141"/>
    <property type="match status" value="1"/>
</dbReference>
<dbReference type="EMBL" id="HBUF01219892">
    <property type="protein sequence ID" value="CAG6668956.1"/>
    <property type="molecule type" value="Transcribed_RNA"/>
</dbReference>
<accession>A0A8D8SI05</accession>
<dbReference type="InterPro" id="IPR026788">
    <property type="entry name" value="Tmem141"/>
</dbReference>
<dbReference type="Gene3D" id="1.10.3350.20">
    <property type="entry name" value="Tmem141 protein family"/>
    <property type="match status" value="1"/>
</dbReference>
<dbReference type="EMBL" id="HBUF01219893">
    <property type="protein sequence ID" value="CAG6668958.1"/>
    <property type="molecule type" value="Transcribed_RNA"/>
</dbReference>
<name>A0A8D8SI05_9HEMI</name>
<dbReference type="InterPro" id="IPR038259">
    <property type="entry name" value="Tmem141_sf"/>
</dbReference>
<protein>
    <submittedName>
        <fullName evidence="1">Uncharacterized protein</fullName>
    </submittedName>
</protein>
<dbReference type="AlphaFoldDB" id="A0A8D8SI05"/>